<accession>A0A0T9PLW7</accession>
<gene>
    <name evidence="2" type="ORF">ERS008529_01929</name>
    <name evidence="3" type="ORF">ERS137968_04205</name>
</gene>
<name>A0A0T9PLW7_9GAMM</name>
<evidence type="ECO:0000313" key="4">
    <source>
        <dbReference type="Proteomes" id="UP000044625"/>
    </source>
</evidence>
<evidence type="ECO:0000313" key="3">
    <source>
        <dbReference type="EMBL" id="CRY69066.1"/>
    </source>
</evidence>
<dbReference type="Proteomes" id="UP000045840">
    <property type="component" value="Unassembled WGS sequence"/>
</dbReference>
<reference evidence="3 4" key="2">
    <citation type="submission" date="2015-03" db="EMBL/GenBank/DDBJ databases">
        <authorList>
            <consortium name="Pathogen Informatics"/>
            <person name="Murphy D."/>
        </authorList>
    </citation>
    <scope>NUCLEOTIDE SEQUENCE [LARGE SCALE GENOMIC DNA]</scope>
    <source>
        <strain evidence="4">type strain: CIP110230</strain>
        <strain evidence="3">Type strain: CIP110230</strain>
    </source>
</reference>
<evidence type="ECO:0000313" key="2">
    <source>
        <dbReference type="EMBL" id="CNH71029.1"/>
    </source>
</evidence>
<dbReference type="Pfam" id="PF21527">
    <property type="entry name" value="Stv"/>
    <property type="match status" value="1"/>
</dbReference>
<dbReference type="Proteomes" id="UP000044625">
    <property type="component" value="Unassembled WGS sequence"/>
</dbReference>
<dbReference type="InterPro" id="IPR049002">
    <property type="entry name" value="Stv"/>
</dbReference>
<organism evidence="2 5">
    <name type="scientific">Yersinia pekkanenii</name>
    <dbReference type="NCBI Taxonomy" id="1288385"/>
    <lineage>
        <taxon>Bacteria</taxon>
        <taxon>Pseudomonadati</taxon>
        <taxon>Pseudomonadota</taxon>
        <taxon>Gammaproteobacteria</taxon>
        <taxon>Enterobacterales</taxon>
        <taxon>Yersiniaceae</taxon>
        <taxon>Yersinia</taxon>
    </lineage>
</organism>
<evidence type="ECO:0000259" key="1">
    <source>
        <dbReference type="Pfam" id="PF21527"/>
    </source>
</evidence>
<dbReference type="STRING" id="1288385.ERS137968_04205"/>
<sequence>MRNEKEKWTKPHQEKNKEIKRLTGTYKPSKVRNYLLSYFKGNGKASDAIIFNRDSPFGDIKEQFDVLTLNKRSIVKETFSPINLEKVINSLKDNNIKYDRITLSFCRSGDSKSKDYEVSSSI</sequence>
<proteinExistence type="predicted"/>
<dbReference type="AlphaFoldDB" id="A0A0T9PLW7"/>
<dbReference type="EMBL" id="CQAZ01000014">
    <property type="protein sequence ID" value="CNH71029.1"/>
    <property type="molecule type" value="Genomic_DNA"/>
</dbReference>
<feature type="domain" description="Putative adhesin Stv" evidence="1">
    <location>
        <begin position="26"/>
        <end position="108"/>
    </location>
</feature>
<dbReference type="OrthoDB" id="8596416at2"/>
<dbReference type="RefSeq" id="WP_049612638.1">
    <property type="nucleotide sequence ID" value="NZ_CAWMMU010000033.1"/>
</dbReference>
<protein>
    <recommendedName>
        <fullName evidence="1">Putative adhesin Stv domain-containing protein</fullName>
    </recommendedName>
</protein>
<reference evidence="5" key="1">
    <citation type="submission" date="2015-03" db="EMBL/GenBank/DDBJ databases">
        <authorList>
            <consortium name="Pathogen Informatics"/>
        </authorList>
    </citation>
    <scope>NUCLEOTIDE SEQUENCE [LARGE SCALE GENOMIC DNA]</scope>
    <source>
        <strain evidence="5">A125KOH2</strain>
    </source>
</reference>
<keyword evidence="4" id="KW-1185">Reference proteome</keyword>
<dbReference type="EMBL" id="CWJL01000033">
    <property type="protein sequence ID" value="CRY69066.1"/>
    <property type="molecule type" value="Genomic_DNA"/>
</dbReference>
<evidence type="ECO:0000313" key="5">
    <source>
        <dbReference type="Proteomes" id="UP000045840"/>
    </source>
</evidence>
<reference evidence="2" key="3">
    <citation type="submission" date="2015-03" db="EMBL/GenBank/DDBJ databases">
        <authorList>
            <person name="Murphy D."/>
        </authorList>
    </citation>
    <scope>NUCLEOTIDE SEQUENCE [LARGE SCALE GENOMIC DNA]</scope>
    <source>
        <strain evidence="2">A125KOH2</strain>
    </source>
</reference>